<dbReference type="GO" id="GO:0006695">
    <property type="term" value="P:cholesterol biosynthetic process"/>
    <property type="evidence" value="ECO:0007669"/>
    <property type="project" value="UniProtKB-KW"/>
</dbReference>
<feature type="region of interest" description="Disordered" evidence="20">
    <location>
        <begin position="1"/>
        <end position="42"/>
    </location>
</feature>
<keyword evidence="10 21" id="KW-1133">Transmembrane helix</keyword>
<name>A0A9W7BXH3_9STRA</name>
<dbReference type="PANTHER" id="PTHR21257:SF38">
    <property type="entry name" value="7-DEHYDROCHOLESTEROL REDUCTASE"/>
    <property type="match status" value="1"/>
</dbReference>
<feature type="transmembrane region" description="Helical" evidence="21">
    <location>
        <begin position="58"/>
        <end position="76"/>
    </location>
</feature>
<evidence type="ECO:0000256" key="3">
    <source>
        <dbReference type="ARBA" id="ARBA00022516"/>
    </source>
</evidence>
<dbReference type="EC" id="1.3.1.21" evidence="17"/>
<feature type="transmembrane region" description="Helical" evidence="21">
    <location>
        <begin position="305"/>
        <end position="325"/>
    </location>
</feature>
<dbReference type="InterPro" id="IPR018083">
    <property type="entry name" value="Sterol_reductase_CS"/>
</dbReference>
<evidence type="ECO:0000256" key="11">
    <source>
        <dbReference type="ARBA" id="ARBA00023002"/>
    </source>
</evidence>
<feature type="transmembrane region" description="Helical" evidence="21">
    <location>
        <begin position="417"/>
        <end position="443"/>
    </location>
</feature>
<evidence type="ECO:0000256" key="1">
    <source>
        <dbReference type="ARBA" id="ARBA00004477"/>
    </source>
</evidence>
<keyword evidence="5 21" id="KW-0812">Transmembrane</keyword>
<evidence type="ECO:0000256" key="12">
    <source>
        <dbReference type="ARBA" id="ARBA00023011"/>
    </source>
</evidence>
<evidence type="ECO:0000256" key="20">
    <source>
        <dbReference type="SAM" id="MobiDB-lite"/>
    </source>
</evidence>
<evidence type="ECO:0000256" key="13">
    <source>
        <dbReference type="ARBA" id="ARBA00023098"/>
    </source>
</evidence>
<comment type="subcellular location">
    <subcellularLocation>
        <location evidence="1">Endoplasmic reticulum membrane</location>
        <topology evidence="1">Multi-pass membrane protein</topology>
    </subcellularLocation>
</comment>
<evidence type="ECO:0000313" key="22">
    <source>
        <dbReference type="EMBL" id="GMH96226.1"/>
    </source>
</evidence>
<evidence type="ECO:0000256" key="21">
    <source>
        <dbReference type="SAM" id="Phobius"/>
    </source>
</evidence>
<keyword evidence="4" id="KW-0153">Cholesterol metabolism</keyword>
<evidence type="ECO:0000256" key="6">
    <source>
        <dbReference type="ARBA" id="ARBA00022778"/>
    </source>
</evidence>
<evidence type="ECO:0000256" key="14">
    <source>
        <dbReference type="ARBA" id="ARBA00023136"/>
    </source>
</evidence>
<feature type="transmembrane region" description="Helical" evidence="21">
    <location>
        <begin position="149"/>
        <end position="169"/>
    </location>
</feature>
<keyword evidence="11" id="KW-0560">Oxidoreductase</keyword>
<evidence type="ECO:0000256" key="18">
    <source>
        <dbReference type="ARBA" id="ARBA00039984"/>
    </source>
</evidence>
<evidence type="ECO:0000256" key="7">
    <source>
        <dbReference type="ARBA" id="ARBA00022824"/>
    </source>
</evidence>
<dbReference type="GO" id="GO:0047598">
    <property type="term" value="F:7-dehydrocholesterol reductase activity"/>
    <property type="evidence" value="ECO:0007669"/>
    <property type="project" value="UniProtKB-EC"/>
</dbReference>
<accession>A0A9W7BXH3</accession>
<evidence type="ECO:0000256" key="4">
    <source>
        <dbReference type="ARBA" id="ARBA00022548"/>
    </source>
</evidence>
<feature type="transmembrane region" description="Helical" evidence="21">
    <location>
        <begin position="394"/>
        <end position="411"/>
    </location>
</feature>
<evidence type="ECO:0000256" key="8">
    <source>
        <dbReference type="ARBA" id="ARBA00022857"/>
    </source>
</evidence>
<keyword evidence="3" id="KW-0444">Lipid biosynthesis</keyword>
<keyword evidence="14 21" id="KW-0472">Membrane</keyword>
<evidence type="ECO:0000256" key="9">
    <source>
        <dbReference type="ARBA" id="ARBA00022955"/>
    </source>
</evidence>
<keyword evidence="15" id="KW-1207">Sterol metabolism</keyword>
<keyword evidence="6" id="KW-0152">Cholesterol biosynthesis</keyword>
<keyword evidence="8" id="KW-0521">NADP</keyword>
<dbReference type="GO" id="GO:0016132">
    <property type="term" value="P:brassinosteroid biosynthetic process"/>
    <property type="evidence" value="ECO:0007669"/>
    <property type="project" value="TreeGrafter"/>
</dbReference>
<dbReference type="PROSITE" id="PS01018">
    <property type="entry name" value="STEROL_REDUCT_2"/>
    <property type="match status" value="1"/>
</dbReference>
<evidence type="ECO:0000256" key="17">
    <source>
        <dbReference type="ARBA" id="ARBA00038851"/>
    </source>
</evidence>
<evidence type="ECO:0000256" key="15">
    <source>
        <dbReference type="ARBA" id="ARBA00023166"/>
    </source>
</evidence>
<reference evidence="23" key="1">
    <citation type="journal article" date="2023" name="Commun. Biol.">
        <title>Genome analysis of Parmales, the sister group of diatoms, reveals the evolutionary specialization of diatoms from phago-mixotrophs to photoautotrophs.</title>
        <authorList>
            <person name="Ban H."/>
            <person name="Sato S."/>
            <person name="Yoshikawa S."/>
            <person name="Yamada K."/>
            <person name="Nakamura Y."/>
            <person name="Ichinomiya M."/>
            <person name="Sato N."/>
            <person name="Blanc-Mathieu R."/>
            <person name="Endo H."/>
            <person name="Kuwata A."/>
            <person name="Ogata H."/>
        </authorList>
    </citation>
    <scope>NUCLEOTIDE SEQUENCE [LARGE SCALE GENOMIC DNA]</scope>
    <source>
        <strain evidence="23">NIES 3699</strain>
    </source>
</reference>
<dbReference type="AlphaFoldDB" id="A0A9W7BXH3"/>
<evidence type="ECO:0000313" key="23">
    <source>
        <dbReference type="Proteomes" id="UP001165160"/>
    </source>
</evidence>
<proteinExistence type="inferred from homology"/>
<keyword evidence="13" id="KW-0443">Lipid metabolism</keyword>
<keyword evidence="7" id="KW-0256">Endoplasmic reticulum</keyword>
<keyword evidence="9" id="KW-0752">Steroid biosynthesis</keyword>
<feature type="transmembrane region" description="Helical" evidence="21">
    <location>
        <begin position="266"/>
        <end position="284"/>
    </location>
</feature>
<evidence type="ECO:0000256" key="10">
    <source>
        <dbReference type="ARBA" id="ARBA00022989"/>
    </source>
</evidence>
<organism evidence="22 23">
    <name type="scientific">Triparma verrucosa</name>
    <dbReference type="NCBI Taxonomy" id="1606542"/>
    <lineage>
        <taxon>Eukaryota</taxon>
        <taxon>Sar</taxon>
        <taxon>Stramenopiles</taxon>
        <taxon>Ochrophyta</taxon>
        <taxon>Bolidophyceae</taxon>
        <taxon>Parmales</taxon>
        <taxon>Triparmaceae</taxon>
        <taxon>Triparma</taxon>
    </lineage>
</organism>
<evidence type="ECO:0000256" key="5">
    <source>
        <dbReference type="ARBA" id="ARBA00022692"/>
    </source>
</evidence>
<evidence type="ECO:0000256" key="2">
    <source>
        <dbReference type="ARBA" id="ARBA00005402"/>
    </source>
</evidence>
<dbReference type="InterPro" id="IPR001171">
    <property type="entry name" value="ERG24_DHCR-like"/>
</dbReference>
<feature type="transmembrane region" description="Helical" evidence="21">
    <location>
        <begin position="337"/>
        <end position="354"/>
    </location>
</feature>
<gene>
    <name evidence="22" type="ORF">TrVE_jg6449</name>
</gene>
<dbReference type="GO" id="GO:0005789">
    <property type="term" value="C:endoplasmic reticulum membrane"/>
    <property type="evidence" value="ECO:0007669"/>
    <property type="project" value="UniProtKB-SubCell"/>
</dbReference>
<keyword evidence="23" id="KW-1185">Reference proteome</keyword>
<evidence type="ECO:0000256" key="16">
    <source>
        <dbReference type="ARBA" id="ARBA00023221"/>
    </source>
</evidence>
<keyword evidence="16" id="KW-0753">Steroid metabolism</keyword>
<dbReference type="EMBL" id="BRXX01000180">
    <property type="protein sequence ID" value="GMH96226.1"/>
    <property type="molecule type" value="Genomic_DNA"/>
</dbReference>
<feature type="compositionally biased region" description="Low complexity" evidence="20">
    <location>
        <begin position="14"/>
        <end position="35"/>
    </location>
</feature>
<comment type="similarity">
    <text evidence="2">Belongs to the ERG4/ERG24 family.</text>
</comment>
<dbReference type="Proteomes" id="UP001165160">
    <property type="component" value="Unassembled WGS sequence"/>
</dbReference>
<dbReference type="PANTHER" id="PTHR21257">
    <property type="entry name" value="DELTA(14)-STEROL REDUCTASE"/>
    <property type="match status" value="1"/>
</dbReference>
<dbReference type="Gene3D" id="1.20.120.1630">
    <property type="match status" value="1"/>
</dbReference>
<protein>
    <recommendedName>
        <fullName evidence="18">7-dehydrocholesterol reductase</fullName>
        <ecNumber evidence="17">1.3.1.21</ecNumber>
    </recommendedName>
    <alternativeName>
        <fullName evidence="19">Sterol Delta(7)-reductase</fullName>
    </alternativeName>
</protein>
<dbReference type="Pfam" id="PF01222">
    <property type="entry name" value="ERG4_ERG24"/>
    <property type="match status" value="1"/>
</dbReference>
<sequence length="477" mass="53576">MAATRRSSSRSRPLKSSSSTSSTSSLSSSSLSSSTADKTADWSSGAGALPGREAIGPLLLMLITPPFSIVLWYTSSVLKGDFMSFLSQLLTNPTFLYTIWPSFYGPSSYESWKLILTFMTFQLLLMKLVPGSEFKATTTPSGHVPIYKANGMACYIITLLTLIAIDFFSLYDISKVYINFGSILSCLNVFAFAFCLMLYIKGKISPSTSDSGTNGNAVLDYYWGLDLYPRIFGWDVKQFTNCRCGMMFWSVGEICFAKHAMNVNGGVLPVGVWVNVVLQLVYVFKFFHWEMGYMCSMDIQVDRAGYYLCWGCLVWVPSVYTSHTFYLATNGPDLTDVQAVVIFALGMLMIWMNYDADWQRFIFRQTKGECTILTKSPKFIKATYTSAGRKKESLLLLSGWWGFSKHAGYMFEVSASFFWSAPALASGLVCPYFYVIFLTILLVDRSFRDDNKCKAKYGKAWEEYSEQVPYKIIPGVL</sequence>
<keyword evidence="12" id="KW-0756">Sterol biosynthesis</keyword>
<feature type="transmembrane region" description="Helical" evidence="21">
    <location>
        <begin position="176"/>
        <end position="200"/>
    </location>
</feature>
<comment type="caution">
    <text evidence="22">The sequence shown here is derived from an EMBL/GenBank/DDBJ whole genome shotgun (WGS) entry which is preliminary data.</text>
</comment>
<evidence type="ECO:0000256" key="19">
    <source>
        <dbReference type="ARBA" id="ARBA00042688"/>
    </source>
</evidence>